<feature type="compositionally biased region" description="Polar residues" evidence="1">
    <location>
        <begin position="1"/>
        <end position="18"/>
    </location>
</feature>
<dbReference type="Proteomes" id="UP000516656">
    <property type="component" value="Chromosome 1"/>
</dbReference>
<sequence>MAKVKSTWSKNTGKSKYTNSDRQKKAEQEYKQIFSDEFLRFFEEDLDAKFDPYIHPSLKSMRPRIVTVNDDKVHIKKCSFNQSFQFKNLDCDKKPKVPVYLTYAQLMNLIVKYKDEIKEEHGIDFKIPNELSKGIKSKISLINTLAKFYDKEEKKEYWGDSIGTHKKELAKKLSKEQIDERFYFIGYQYKKLPYFALEDFKHCLPKKLFDSIPQFQLVDKVMSPEDVHIESKVVADVMQEAITRDYSNKISFHNNADIDVAHAKIWQGKNVSQVVMANHFRFTDHTRYTETLFHEATHSAVVLNPHTSVKSYSVEECIAQTGTVMLCDENEIPYDPSNSVAYLRSWGVKDVKDIGNILSKTKERIKPIIESMKEHDSPELRQHFREKLEEEIKQQYDLSNEKVEEIKAKSKRSTARP</sequence>
<gene>
    <name evidence="3" type="ORF">IC627_09640</name>
</gene>
<dbReference type="AlphaFoldDB" id="A0A7L8A0J7"/>
<evidence type="ECO:0000313" key="4">
    <source>
        <dbReference type="Proteomes" id="UP000516656"/>
    </source>
</evidence>
<reference evidence="3 4" key="1">
    <citation type="submission" date="2020-09" db="EMBL/GenBank/DDBJ databases">
        <title>Complete, closed and curated genome sequences of Photobacterium damselae subsp. piscicida isolates from Australia indicate localised evolution and additional plasmid-borne pathogenicity mechanisms.</title>
        <authorList>
            <person name="Baseggio L."/>
            <person name="Silayeva O."/>
            <person name="Buller N."/>
            <person name="Landos M."/>
            <person name="Engelstaedter J."/>
            <person name="Barnes A.C."/>
        </authorList>
    </citation>
    <scope>NUCLEOTIDE SEQUENCE [LARGE SCALE GENOMIC DNA]</scope>
    <source>
        <strain evidence="3 4">AS-16-0540-1</strain>
    </source>
</reference>
<feature type="domain" description="Polyvalent protein metallopeptidase" evidence="2">
    <location>
        <begin position="256"/>
        <end position="346"/>
    </location>
</feature>
<accession>A0A7L8A0J7</accession>
<dbReference type="EMBL" id="CP061854">
    <property type="protein sequence ID" value="QOD55606.1"/>
    <property type="molecule type" value="Genomic_DNA"/>
</dbReference>
<protein>
    <recommendedName>
        <fullName evidence="2">Polyvalent protein metallopeptidase domain-containing protein</fullName>
    </recommendedName>
</protein>
<proteinExistence type="predicted"/>
<dbReference type="Pfam" id="PF18818">
    <property type="entry name" value="MPTase-PolyVal"/>
    <property type="match status" value="1"/>
</dbReference>
<evidence type="ECO:0000256" key="1">
    <source>
        <dbReference type="SAM" id="MobiDB-lite"/>
    </source>
</evidence>
<evidence type="ECO:0000313" key="3">
    <source>
        <dbReference type="EMBL" id="QOD55606.1"/>
    </source>
</evidence>
<organism evidence="3 4">
    <name type="scientific">Photobacterium damsela subsp. piscicida</name>
    <name type="common">Pasteurella piscicida</name>
    <dbReference type="NCBI Taxonomy" id="38294"/>
    <lineage>
        <taxon>Bacteria</taxon>
        <taxon>Pseudomonadati</taxon>
        <taxon>Pseudomonadota</taxon>
        <taxon>Gammaproteobacteria</taxon>
        <taxon>Vibrionales</taxon>
        <taxon>Vibrionaceae</taxon>
        <taxon>Photobacterium</taxon>
    </lineage>
</organism>
<name>A0A7L8A0J7_PHODP</name>
<dbReference type="InterPro" id="IPR041459">
    <property type="entry name" value="MPTase-PolyVal"/>
</dbReference>
<evidence type="ECO:0000259" key="2">
    <source>
        <dbReference type="Pfam" id="PF18818"/>
    </source>
</evidence>
<feature type="region of interest" description="Disordered" evidence="1">
    <location>
        <begin position="1"/>
        <end position="25"/>
    </location>
</feature>